<organism evidence="3 4">
    <name type="scientific">Durusdinium trenchii</name>
    <dbReference type="NCBI Taxonomy" id="1381693"/>
    <lineage>
        <taxon>Eukaryota</taxon>
        <taxon>Sar</taxon>
        <taxon>Alveolata</taxon>
        <taxon>Dinophyceae</taxon>
        <taxon>Suessiales</taxon>
        <taxon>Symbiodiniaceae</taxon>
        <taxon>Durusdinium</taxon>
    </lineage>
</organism>
<evidence type="ECO:0000256" key="1">
    <source>
        <dbReference type="SAM" id="MobiDB-lite"/>
    </source>
</evidence>
<dbReference type="Gene3D" id="2.20.100.10">
    <property type="entry name" value="Thrombospondin type-1 (TSP1) repeat"/>
    <property type="match status" value="1"/>
</dbReference>
<sequence length="158" mass="17355">MVITLRPFRLGFFTFLGFFDRPSEAATYAIDAHGHSRALMRQEATNRQASLEEGDPDNDCVWGDWQDWTQCTVTCGNGMRTRQKSQESIGEEAVCEEPKMKSQSQVCSHTTCPTTTSTTFTMDPFEAETTTEPDTESASGGLASAMSDVASSLNPFSD</sequence>
<reference evidence="3 4" key="1">
    <citation type="submission" date="2024-02" db="EMBL/GenBank/DDBJ databases">
        <authorList>
            <person name="Chen Y."/>
            <person name="Shah S."/>
            <person name="Dougan E. K."/>
            <person name="Thang M."/>
            <person name="Chan C."/>
        </authorList>
    </citation>
    <scope>NUCLEOTIDE SEQUENCE [LARGE SCALE GENOMIC DNA]</scope>
</reference>
<feature type="compositionally biased region" description="Polar residues" evidence="1">
    <location>
        <begin position="149"/>
        <end position="158"/>
    </location>
</feature>
<feature type="compositionally biased region" description="Acidic residues" evidence="1">
    <location>
        <begin position="125"/>
        <end position="135"/>
    </location>
</feature>
<evidence type="ECO:0000313" key="3">
    <source>
        <dbReference type="EMBL" id="CAK8994358.1"/>
    </source>
</evidence>
<dbReference type="InterPro" id="IPR000884">
    <property type="entry name" value="TSP1_rpt"/>
</dbReference>
<evidence type="ECO:0000256" key="2">
    <source>
        <dbReference type="SAM" id="SignalP"/>
    </source>
</evidence>
<feature type="chain" id="PRO_5047475296" evidence="2">
    <location>
        <begin position="26"/>
        <end position="158"/>
    </location>
</feature>
<accession>A0ABP0HWX6</accession>
<comment type="caution">
    <text evidence="3">The sequence shown here is derived from an EMBL/GenBank/DDBJ whole genome shotgun (WGS) entry which is preliminary data.</text>
</comment>
<dbReference type="SUPFAM" id="SSF82895">
    <property type="entry name" value="TSP-1 type 1 repeat"/>
    <property type="match status" value="1"/>
</dbReference>
<evidence type="ECO:0000313" key="4">
    <source>
        <dbReference type="Proteomes" id="UP001642484"/>
    </source>
</evidence>
<keyword evidence="2" id="KW-0732">Signal</keyword>
<dbReference type="PROSITE" id="PS50092">
    <property type="entry name" value="TSP1"/>
    <property type="match status" value="1"/>
</dbReference>
<dbReference type="Pfam" id="PF00090">
    <property type="entry name" value="TSP_1"/>
    <property type="match status" value="1"/>
</dbReference>
<feature type="signal peptide" evidence="2">
    <location>
        <begin position="1"/>
        <end position="25"/>
    </location>
</feature>
<feature type="region of interest" description="Disordered" evidence="1">
    <location>
        <begin position="118"/>
        <end position="158"/>
    </location>
</feature>
<gene>
    <name evidence="3" type="ORF">CCMP2556_LOCUS3607</name>
</gene>
<name>A0ABP0HWX6_9DINO</name>
<protein>
    <submittedName>
        <fullName evidence="3">Uncharacterized protein</fullName>
    </submittedName>
</protein>
<proteinExistence type="predicted"/>
<dbReference type="Proteomes" id="UP001642484">
    <property type="component" value="Unassembled WGS sequence"/>
</dbReference>
<dbReference type="EMBL" id="CAXAMN010001436">
    <property type="protein sequence ID" value="CAK8994358.1"/>
    <property type="molecule type" value="Genomic_DNA"/>
</dbReference>
<dbReference type="InterPro" id="IPR036383">
    <property type="entry name" value="TSP1_rpt_sf"/>
</dbReference>
<keyword evidence="4" id="KW-1185">Reference proteome</keyword>
<dbReference type="SMART" id="SM00209">
    <property type="entry name" value="TSP1"/>
    <property type="match status" value="1"/>
</dbReference>